<feature type="non-terminal residue" evidence="1">
    <location>
        <position position="1"/>
    </location>
</feature>
<dbReference type="InterPro" id="IPR031248">
    <property type="entry name" value="RNF213"/>
</dbReference>
<dbReference type="PANTHER" id="PTHR22605">
    <property type="entry name" value="RZ-TYPE DOMAIN-CONTAINING PROTEIN"/>
    <property type="match status" value="1"/>
</dbReference>
<dbReference type="AlphaFoldDB" id="X6P4Y2"/>
<dbReference type="GO" id="GO:0004842">
    <property type="term" value="F:ubiquitin-protein transferase activity"/>
    <property type="evidence" value="ECO:0007669"/>
    <property type="project" value="InterPro"/>
</dbReference>
<dbReference type="Proteomes" id="UP000023152">
    <property type="component" value="Unassembled WGS sequence"/>
</dbReference>
<sequence length="247" mass="29391">AIKKTITVYERIMKDQTSAFKPNGNSDFFGARDFYALIKHQATLSERSNSQSLEGYLRNFGGFDNASYKEQLQKILVQVLGKTKEEVLRELKKWTPVMCVEKKFNENETWSVPRYEEYYSWQLLLEYNILNYDQVFLFGSYFPQDKYSNITNYNQLNKIIDCMDTGKTVILHNLESIHESLYDMLNQRYQRKSSSILIYYFFEMCIVEWLWELKVKIAMFTKISNALSLFGKGMPTVQRCKFIFFFK</sequence>
<gene>
    <name evidence="1" type="ORF">RFI_04471</name>
</gene>
<evidence type="ECO:0000313" key="1">
    <source>
        <dbReference type="EMBL" id="ETO32647.1"/>
    </source>
</evidence>
<proteinExistence type="predicted"/>
<dbReference type="GO" id="GO:0016887">
    <property type="term" value="F:ATP hydrolysis activity"/>
    <property type="evidence" value="ECO:0007669"/>
    <property type="project" value="InterPro"/>
</dbReference>
<reference evidence="1 2" key="1">
    <citation type="journal article" date="2013" name="Curr. Biol.">
        <title>The Genome of the Foraminiferan Reticulomyxa filosa.</title>
        <authorList>
            <person name="Glockner G."/>
            <person name="Hulsmann N."/>
            <person name="Schleicher M."/>
            <person name="Noegel A.A."/>
            <person name="Eichinger L."/>
            <person name="Gallinger C."/>
            <person name="Pawlowski J."/>
            <person name="Sierra R."/>
            <person name="Euteneuer U."/>
            <person name="Pillet L."/>
            <person name="Moustafa A."/>
            <person name="Platzer M."/>
            <person name="Groth M."/>
            <person name="Szafranski K."/>
            <person name="Schliwa M."/>
        </authorList>
    </citation>
    <scope>NUCLEOTIDE SEQUENCE [LARGE SCALE GENOMIC DNA]</scope>
</reference>
<keyword evidence="2" id="KW-1185">Reference proteome</keyword>
<comment type="caution">
    <text evidence="1">The sequence shown here is derived from an EMBL/GenBank/DDBJ whole genome shotgun (WGS) entry which is preliminary data.</text>
</comment>
<dbReference type="EMBL" id="ASPP01004037">
    <property type="protein sequence ID" value="ETO32647.1"/>
    <property type="molecule type" value="Genomic_DNA"/>
</dbReference>
<protein>
    <submittedName>
        <fullName evidence="1">Uncharacterized protein</fullName>
    </submittedName>
</protein>
<evidence type="ECO:0000313" key="2">
    <source>
        <dbReference type="Proteomes" id="UP000023152"/>
    </source>
</evidence>
<name>X6P4Y2_RETFI</name>
<organism evidence="1 2">
    <name type="scientific">Reticulomyxa filosa</name>
    <dbReference type="NCBI Taxonomy" id="46433"/>
    <lineage>
        <taxon>Eukaryota</taxon>
        <taxon>Sar</taxon>
        <taxon>Rhizaria</taxon>
        <taxon>Retaria</taxon>
        <taxon>Foraminifera</taxon>
        <taxon>Monothalamids</taxon>
        <taxon>Reticulomyxidae</taxon>
        <taxon>Reticulomyxa</taxon>
    </lineage>
</organism>
<accession>X6P4Y2</accession>
<dbReference type="PANTHER" id="PTHR22605:SF1">
    <property type="entry name" value="RZ-TYPE DOMAIN-CONTAINING PROTEIN"/>
    <property type="match status" value="1"/>
</dbReference>